<accession>A0A127VGP3</accession>
<name>A0A127VGP3_9SPHI</name>
<comment type="similarity">
    <text evidence="1">Belongs to the ATP-dependent AMP-binding enzyme family.</text>
</comment>
<dbReference type="Pfam" id="PF00501">
    <property type="entry name" value="AMP-binding"/>
    <property type="match status" value="1"/>
</dbReference>
<feature type="domain" description="AMP-dependent synthetase/ligase" evidence="3">
    <location>
        <begin position="41"/>
        <end position="327"/>
    </location>
</feature>
<dbReference type="AlphaFoldDB" id="A0A127VGP3"/>
<dbReference type="Gene3D" id="3.30.300.30">
    <property type="match status" value="1"/>
</dbReference>
<dbReference type="PANTHER" id="PTHR43201:SF5">
    <property type="entry name" value="MEDIUM-CHAIN ACYL-COA LIGASE ACSF2, MITOCHONDRIAL"/>
    <property type="match status" value="1"/>
</dbReference>
<dbReference type="InterPro" id="IPR045851">
    <property type="entry name" value="AMP-bd_C_sf"/>
</dbReference>
<dbReference type="GO" id="GO:0006631">
    <property type="term" value="P:fatty acid metabolic process"/>
    <property type="evidence" value="ECO:0007669"/>
    <property type="project" value="TreeGrafter"/>
</dbReference>
<dbReference type="Gene3D" id="3.40.50.12780">
    <property type="entry name" value="N-terminal domain of ligase-like"/>
    <property type="match status" value="1"/>
</dbReference>
<sequence length="457" mass="51909">MKLYDLILRNKNLVYVDALTDTSYGVNEFHQSITVDDRKAVVFLYTDNRIGSVEVFLNFLQSRFTVTLLSPQLDIQFKLELEQAYQPYYIYDPSRAVIDGFELYEASSRIQLFKNLSEPDYPVHEQIKLLLSTSGTTGSPKFVKLSDENLVQNAYSILEFLPILSTDVTPLNVPIIFVYGLSIFTSNCIAGGKMICTNRDILQQDFWADFDHYACTSIGGVPYVYEMLNRIGFFKKEYPSLRYMTQTGGILNHTLVQVLAEHGKRQQTQFFVMYGQTEAAGRMAYLPPDDLFTKNTSIGIPIKNGSFEIDADSSELIYLGPNIFGGYARKLEDLATFQQSERLQTGDIGRKDEDGYYYITGRIKRIVKLFGTRMNLDEVELILKNAMGGETFVCMGIEDKSILVLHLNEELAPEQVKRILKEKLNVHPSMVKVKFVESVPLTPNGKIDYGTAIQLID</sequence>
<dbReference type="SUPFAM" id="SSF56801">
    <property type="entry name" value="Acetyl-CoA synthetase-like"/>
    <property type="match status" value="1"/>
</dbReference>
<evidence type="ECO:0000313" key="4">
    <source>
        <dbReference type="EMBL" id="AMQ00496.1"/>
    </source>
</evidence>
<dbReference type="Proteomes" id="UP000071561">
    <property type="component" value="Chromosome"/>
</dbReference>
<evidence type="ECO:0000259" key="3">
    <source>
        <dbReference type="Pfam" id="PF00501"/>
    </source>
</evidence>
<dbReference type="RefSeq" id="WP_068403534.1">
    <property type="nucleotide sequence ID" value="NZ_CP014504.1"/>
</dbReference>
<evidence type="ECO:0000313" key="5">
    <source>
        <dbReference type="Proteomes" id="UP000071561"/>
    </source>
</evidence>
<dbReference type="EMBL" id="CP014504">
    <property type="protein sequence ID" value="AMQ00496.1"/>
    <property type="molecule type" value="Genomic_DNA"/>
</dbReference>
<gene>
    <name evidence="4" type="ORF">AY601_3634</name>
</gene>
<dbReference type="InterPro" id="IPR042099">
    <property type="entry name" value="ANL_N_sf"/>
</dbReference>
<evidence type="ECO:0000256" key="1">
    <source>
        <dbReference type="ARBA" id="ARBA00006432"/>
    </source>
</evidence>
<organism evidence="4 5">
    <name type="scientific">Pedobacter cryoconitis</name>
    <dbReference type="NCBI Taxonomy" id="188932"/>
    <lineage>
        <taxon>Bacteria</taxon>
        <taxon>Pseudomonadati</taxon>
        <taxon>Bacteroidota</taxon>
        <taxon>Sphingobacteriia</taxon>
        <taxon>Sphingobacteriales</taxon>
        <taxon>Sphingobacteriaceae</taxon>
        <taxon>Pedobacter</taxon>
    </lineage>
</organism>
<dbReference type="InterPro" id="IPR000873">
    <property type="entry name" value="AMP-dep_synth/lig_dom"/>
</dbReference>
<dbReference type="PATRIC" id="fig|188932.3.peg.3776"/>
<reference evidence="4 5" key="1">
    <citation type="submission" date="2016-03" db="EMBL/GenBank/DDBJ databases">
        <title>Complete genome sequence of Pedobacter cryoconitis PAMC 27485.</title>
        <authorList>
            <person name="Lee J."/>
            <person name="Kim O.-S."/>
        </authorList>
    </citation>
    <scope>NUCLEOTIDE SEQUENCE [LARGE SCALE GENOMIC DNA]</scope>
    <source>
        <strain evidence="4 5">PAMC 27485</strain>
    </source>
</reference>
<protein>
    <submittedName>
        <fullName evidence="4">AMP-dependent synthetase</fullName>
    </submittedName>
</protein>
<dbReference type="OrthoDB" id="9765680at2"/>
<proteinExistence type="inferred from homology"/>
<keyword evidence="2" id="KW-0436">Ligase</keyword>
<dbReference type="PANTHER" id="PTHR43201">
    <property type="entry name" value="ACYL-COA SYNTHETASE"/>
    <property type="match status" value="1"/>
</dbReference>
<evidence type="ECO:0000256" key="2">
    <source>
        <dbReference type="ARBA" id="ARBA00022598"/>
    </source>
</evidence>
<dbReference type="GO" id="GO:0031956">
    <property type="term" value="F:medium-chain fatty acid-CoA ligase activity"/>
    <property type="evidence" value="ECO:0007669"/>
    <property type="project" value="TreeGrafter"/>
</dbReference>
<dbReference type="KEGG" id="pcm:AY601_3634"/>
<keyword evidence="5" id="KW-1185">Reference proteome</keyword>